<protein>
    <submittedName>
        <fullName evidence="5">Alpha/beta fold hydrolase</fullName>
    </submittedName>
</protein>
<dbReference type="GO" id="GO:0003847">
    <property type="term" value="F:1-alkyl-2-acetylglycerophosphocholine esterase activity"/>
    <property type="evidence" value="ECO:0007669"/>
    <property type="project" value="TreeGrafter"/>
</dbReference>
<evidence type="ECO:0000256" key="3">
    <source>
        <dbReference type="ARBA" id="ARBA00023098"/>
    </source>
</evidence>
<keyword evidence="2" id="KW-0442">Lipid degradation</keyword>
<dbReference type="RefSeq" id="WP_353646933.1">
    <property type="nucleotide sequence ID" value="NZ_CP159256.1"/>
</dbReference>
<evidence type="ECO:0000256" key="2">
    <source>
        <dbReference type="ARBA" id="ARBA00022963"/>
    </source>
</evidence>
<feature type="domain" description="AB hydrolase-1" evidence="4">
    <location>
        <begin position="52"/>
        <end position="249"/>
    </location>
</feature>
<dbReference type="PANTHER" id="PTHR10272">
    <property type="entry name" value="PLATELET-ACTIVATING FACTOR ACETYLHYDROLASE"/>
    <property type="match status" value="1"/>
</dbReference>
<dbReference type="InterPro" id="IPR000073">
    <property type="entry name" value="AB_hydrolase_1"/>
</dbReference>
<name>A0AAU8D0E9_9HYPH</name>
<evidence type="ECO:0000256" key="1">
    <source>
        <dbReference type="ARBA" id="ARBA00022801"/>
    </source>
</evidence>
<sequence length="319" mass="34502">MNNPLNTAEYIPVSAPTSFICVSPIVFSVPGRETELQLKVSVPISGSELPIVLLSHGHGQSTYLSSLRGYSPLADFYAAHGFAVIQPTHQDSKALGLDPNGPEGPLFWRSRGQDMHFILDHLEEIEAAFPGLGGRLDRSRVVAVGHSLGGHTVGMLAGMRVKDPVDSKEWNLIDPRVKAAVLLAPPGNGADLAAFASQHYPVLRNNSFSEMTTPALVVAGDQDQSPQFSDRQDWRADAYTFSPGPKSLLTMFGAKHALGGVSGYDVRESQDDDPERLGVVQRVTWAYLRSALYPGDHAWREASAALSIRPNPLGKIQSK</sequence>
<accession>A0AAU8D0E9</accession>
<dbReference type="Gene3D" id="3.40.50.1820">
    <property type="entry name" value="alpha/beta hydrolase"/>
    <property type="match status" value="1"/>
</dbReference>
<reference evidence="5" key="1">
    <citation type="submission" date="2024-06" db="EMBL/GenBank/DDBJ databases">
        <title>Mesorhizobium karijinii sp. nov., a symbiont of the iconic Swainsona formosa from arid Australia.</title>
        <authorList>
            <person name="Hill Y.J."/>
            <person name="Watkin E.L.J."/>
            <person name="O'Hara G.W."/>
            <person name="Terpolilli J."/>
            <person name="Tye M.L."/>
            <person name="Kohlmeier M.G."/>
        </authorList>
    </citation>
    <scope>NUCLEOTIDE SEQUENCE</scope>
    <source>
        <strain evidence="5">WSM2240</strain>
        <plasmid evidence="5">pMk2240A</plasmid>
    </source>
</reference>
<keyword evidence="1 5" id="KW-0378">Hydrolase</keyword>
<dbReference type="SUPFAM" id="SSF53474">
    <property type="entry name" value="alpha/beta-Hydrolases"/>
    <property type="match status" value="1"/>
</dbReference>
<dbReference type="GO" id="GO:0016042">
    <property type="term" value="P:lipid catabolic process"/>
    <property type="evidence" value="ECO:0007669"/>
    <property type="project" value="UniProtKB-KW"/>
</dbReference>
<evidence type="ECO:0000313" key="5">
    <source>
        <dbReference type="EMBL" id="XCG52691.1"/>
    </source>
</evidence>
<geneLocation type="plasmid" evidence="5">
    <name>pMk2240A</name>
</geneLocation>
<dbReference type="Pfam" id="PF12697">
    <property type="entry name" value="Abhydrolase_6"/>
    <property type="match status" value="1"/>
</dbReference>
<organism evidence="5">
    <name type="scientific">Mesorhizobium sp. WSM2240</name>
    <dbReference type="NCBI Taxonomy" id="3228851"/>
    <lineage>
        <taxon>Bacteria</taxon>
        <taxon>Pseudomonadati</taxon>
        <taxon>Pseudomonadota</taxon>
        <taxon>Alphaproteobacteria</taxon>
        <taxon>Hyphomicrobiales</taxon>
        <taxon>Phyllobacteriaceae</taxon>
        <taxon>Mesorhizobium</taxon>
    </lineage>
</organism>
<dbReference type="EMBL" id="CP159256">
    <property type="protein sequence ID" value="XCG52691.1"/>
    <property type="molecule type" value="Genomic_DNA"/>
</dbReference>
<proteinExistence type="predicted"/>
<gene>
    <name evidence="5" type="ORF">ABVK50_30030</name>
</gene>
<dbReference type="PANTHER" id="PTHR10272:SF0">
    <property type="entry name" value="PLATELET-ACTIVATING FACTOR ACETYLHYDROLASE"/>
    <property type="match status" value="1"/>
</dbReference>
<dbReference type="AlphaFoldDB" id="A0AAU8D0E9"/>
<keyword evidence="3" id="KW-0443">Lipid metabolism</keyword>
<keyword evidence="5" id="KW-0614">Plasmid</keyword>
<evidence type="ECO:0000259" key="4">
    <source>
        <dbReference type="Pfam" id="PF12697"/>
    </source>
</evidence>
<dbReference type="InterPro" id="IPR029058">
    <property type="entry name" value="AB_hydrolase_fold"/>
</dbReference>